<sequence length="256" mass="28775">MAITKGAGPALWGPLALYLSNRMVAIEHSSDSLSFRDFAGFRIRIARASSRYIRAGQEGLHPALVVFCHRYPSTLLKLKEVLEPFGPWGIWRFGPLEMGPIILISTSTLKYTPRNAWLKHMARIPSNGEDFMDFVELILSENALSLEAKGVLMEEIMSIGRQEGRISDERMEAFGKKVDEWIQRETEAIRREERLKFDNETRELVRALQAENAALRAENAALRAENEALKAEVAALKAEVAALRAKVAELQARLGE</sequence>
<dbReference type="Proteomes" id="UP000321595">
    <property type="component" value="Chromosome"/>
</dbReference>
<protein>
    <submittedName>
        <fullName evidence="2">Uncharacterized protein</fullName>
    </submittedName>
</protein>
<proteinExistence type="predicted"/>
<evidence type="ECO:0000313" key="3">
    <source>
        <dbReference type="Proteomes" id="UP000321595"/>
    </source>
</evidence>
<dbReference type="RefSeq" id="WP_146960063.1">
    <property type="nucleotide sequence ID" value="NZ_CP042467.1"/>
</dbReference>
<dbReference type="EMBL" id="CP042467">
    <property type="protein sequence ID" value="QED28012.1"/>
    <property type="molecule type" value="Genomic_DNA"/>
</dbReference>
<organism evidence="2 3">
    <name type="scientific">Microvenator marinus</name>
    <dbReference type="NCBI Taxonomy" id="2600177"/>
    <lineage>
        <taxon>Bacteria</taxon>
        <taxon>Deltaproteobacteria</taxon>
        <taxon>Bradymonadales</taxon>
        <taxon>Microvenatoraceae</taxon>
        <taxon>Microvenator</taxon>
    </lineage>
</organism>
<gene>
    <name evidence="2" type="ORF">FRD01_12350</name>
</gene>
<evidence type="ECO:0000313" key="2">
    <source>
        <dbReference type="EMBL" id="QED28012.1"/>
    </source>
</evidence>
<dbReference type="Gene3D" id="1.20.5.170">
    <property type="match status" value="1"/>
</dbReference>
<keyword evidence="1" id="KW-0175">Coiled coil</keyword>
<feature type="coiled-coil region" evidence="1">
    <location>
        <begin position="198"/>
        <end position="253"/>
    </location>
</feature>
<name>A0A5B8XQ48_9DELT</name>
<dbReference type="AlphaFoldDB" id="A0A5B8XQ48"/>
<evidence type="ECO:0000256" key="1">
    <source>
        <dbReference type="SAM" id="Coils"/>
    </source>
</evidence>
<accession>A0A5B8XQ48</accession>
<reference evidence="2 3" key="1">
    <citation type="submission" date="2019-08" db="EMBL/GenBank/DDBJ databases">
        <authorList>
            <person name="Liang Q."/>
        </authorList>
    </citation>
    <scope>NUCLEOTIDE SEQUENCE [LARGE SCALE GENOMIC DNA]</scope>
    <source>
        <strain evidence="2 3">V1718</strain>
    </source>
</reference>
<dbReference type="KEGG" id="bbae:FRD01_12350"/>
<keyword evidence="3" id="KW-1185">Reference proteome</keyword>